<evidence type="ECO:0000313" key="1">
    <source>
        <dbReference type="EMBL" id="KAK3747734.1"/>
    </source>
</evidence>
<comment type="caution">
    <text evidence="1">The sequence shown here is derived from an EMBL/GenBank/DDBJ whole genome shotgun (WGS) entry which is preliminary data.</text>
</comment>
<dbReference type="Proteomes" id="UP001283361">
    <property type="component" value="Unassembled WGS sequence"/>
</dbReference>
<dbReference type="EMBL" id="JAWDGP010006075">
    <property type="protein sequence ID" value="KAK3747734.1"/>
    <property type="molecule type" value="Genomic_DNA"/>
</dbReference>
<accession>A0AAE0YJD0</accession>
<organism evidence="1 2">
    <name type="scientific">Elysia crispata</name>
    <name type="common">lettuce slug</name>
    <dbReference type="NCBI Taxonomy" id="231223"/>
    <lineage>
        <taxon>Eukaryota</taxon>
        <taxon>Metazoa</taxon>
        <taxon>Spiralia</taxon>
        <taxon>Lophotrochozoa</taxon>
        <taxon>Mollusca</taxon>
        <taxon>Gastropoda</taxon>
        <taxon>Heterobranchia</taxon>
        <taxon>Euthyneura</taxon>
        <taxon>Panpulmonata</taxon>
        <taxon>Sacoglossa</taxon>
        <taxon>Placobranchoidea</taxon>
        <taxon>Plakobranchidae</taxon>
        <taxon>Elysia</taxon>
    </lineage>
</organism>
<dbReference type="AlphaFoldDB" id="A0AAE0YJD0"/>
<protein>
    <submittedName>
        <fullName evidence="1">Uncharacterized protein</fullName>
    </submittedName>
</protein>
<sequence length="75" mass="7959">MVGVRTSNLSFVPEMTCWVELRATSSSGKLPSGWFISAVPELGRAQGLDNKLVITAPLGFSQDNTGSHGVLPSRV</sequence>
<name>A0AAE0YJD0_9GAST</name>
<proteinExistence type="predicted"/>
<gene>
    <name evidence="1" type="ORF">RRG08_024881</name>
</gene>
<evidence type="ECO:0000313" key="2">
    <source>
        <dbReference type="Proteomes" id="UP001283361"/>
    </source>
</evidence>
<reference evidence="1" key="1">
    <citation type="journal article" date="2023" name="G3 (Bethesda)">
        <title>A reference genome for the long-term kleptoplast-retaining sea slug Elysia crispata morphotype clarki.</title>
        <authorList>
            <person name="Eastman K.E."/>
            <person name="Pendleton A.L."/>
            <person name="Shaikh M.A."/>
            <person name="Suttiyut T."/>
            <person name="Ogas R."/>
            <person name="Tomko P."/>
            <person name="Gavelis G."/>
            <person name="Widhalm J.R."/>
            <person name="Wisecaver J.H."/>
        </authorList>
    </citation>
    <scope>NUCLEOTIDE SEQUENCE</scope>
    <source>
        <strain evidence="1">ECLA1</strain>
    </source>
</reference>
<keyword evidence="2" id="KW-1185">Reference proteome</keyword>